<dbReference type="GO" id="GO:0008234">
    <property type="term" value="F:cysteine-type peptidase activity"/>
    <property type="evidence" value="ECO:0007669"/>
    <property type="project" value="UniProtKB-KW"/>
</dbReference>
<organism evidence="7 8">
    <name type="scientific">Christensenella hongkongensis</name>
    <dbReference type="NCBI Taxonomy" id="270498"/>
    <lineage>
        <taxon>Bacteria</taxon>
        <taxon>Bacillati</taxon>
        <taxon>Bacillota</taxon>
        <taxon>Clostridia</taxon>
        <taxon>Christensenellales</taxon>
        <taxon>Christensenellaceae</taxon>
        <taxon>Christensenella</taxon>
    </lineage>
</organism>
<dbReference type="InterPro" id="IPR036366">
    <property type="entry name" value="PGBDSf"/>
</dbReference>
<feature type="domain" description="NlpC/P60" evidence="6">
    <location>
        <begin position="377"/>
        <end position="494"/>
    </location>
</feature>
<protein>
    <submittedName>
        <fullName evidence="7">Putative secreted protein</fullName>
    </submittedName>
</protein>
<evidence type="ECO:0000256" key="4">
    <source>
        <dbReference type="ARBA" id="ARBA00022807"/>
    </source>
</evidence>
<keyword evidence="8" id="KW-1185">Reference proteome</keyword>
<evidence type="ECO:0000256" key="5">
    <source>
        <dbReference type="SAM" id="MobiDB-lite"/>
    </source>
</evidence>
<dbReference type="InterPro" id="IPR002477">
    <property type="entry name" value="Peptidoglycan-bd-like"/>
</dbReference>
<evidence type="ECO:0000259" key="6">
    <source>
        <dbReference type="PROSITE" id="PS51935"/>
    </source>
</evidence>
<dbReference type="AlphaFoldDB" id="A0A0M2NLU6"/>
<evidence type="ECO:0000313" key="7">
    <source>
        <dbReference type="EMBL" id="KKI51402.1"/>
    </source>
</evidence>
<dbReference type="PANTHER" id="PTHR47053:SF1">
    <property type="entry name" value="MUREIN DD-ENDOPEPTIDASE MEPH-RELATED"/>
    <property type="match status" value="1"/>
</dbReference>
<dbReference type="Gene3D" id="1.10.101.10">
    <property type="entry name" value="PGBD-like superfamily/PGBD"/>
    <property type="match status" value="2"/>
</dbReference>
<evidence type="ECO:0000256" key="2">
    <source>
        <dbReference type="ARBA" id="ARBA00022670"/>
    </source>
</evidence>
<dbReference type="STRING" id="270498.CHK_1190"/>
<dbReference type="RefSeq" id="WP_052740399.1">
    <property type="nucleotide sequence ID" value="NZ_JAXDTA010000271.1"/>
</dbReference>
<keyword evidence="3" id="KW-0378">Hydrolase</keyword>
<gene>
    <name evidence="7" type="ORF">CHK_1190</name>
</gene>
<comment type="similarity">
    <text evidence="1">Belongs to the peptidase C40 family.</text>
</comment>
<reference evidence="7 8" key="1">
    <citation type="submission" date="2015-04" db="EMBL/GenBank/DDBJ databases">
        <title>Draft genome sequence of bacteremic isolate Catabacter hongkongensis type strain HKU16T.</title>
        <authorList>
            <person name="Lau S.K."/>
            <person name="Teng J.L."/>
            <person name="Huang Y."/>
            <person name="Curreem S.O."/>
            <person name="Tsui S.K."/>
            <person name="Woo P.C."/>
        </authorList>
    </citation>
    <scope>NUCLEOTIDE SEQUENCE [LARGE SCALE GENOMIC DNA]</scope>
    <source>
        <strain evidence="7 8">HKU16</strain>
    </source>
</reference>
<dbReference type="Pfam" id="PF00877">
    <property type="entry name" value="NLPC_P60"/>
    <property type="match status" value="1"/>
</dbReference>
<dbReference type="GO" id="GO:0006508">
    <property type="term" value="P:proteolysis"/>
    <property type="evidence" value="ECO:0007669"/>
    <property type="project" value="UniProtKB-KW"/>
</dbReference>
<evidence type="ECO:0000313" key="8">
    <source>
        <dbReference type="Proteomes" id="UP000034076"/>
    </source>
</evidence>
<proteinExistence type="inferred from homology"/>
<comment type="caution">
    <text evidence="7">The sequence shown here is derived from an EMBL/GenBank/DDBJ whole genome shotgun (WGS) entry which is preliminary data.</text>
</comment>
<feature type="compositionally biased region" description="Low complexity" evidence="5">
    <location>
        <begin position="339"/>
        <end position="365"/>
    </location>
</feature>
<dbReference type="Proteomes" id="UP000034076">
    <property type="component" value="Unassembled WGS sequence"/>
</dbReference>
<dbReference type="SUPFAM" id="SSF47090">
    <property type="entry name" value="PGBD-like"/>
    <property type="match status" value="2"/>
</dbReference>
<keyword evidence="4" id="KW-0788">Thiol protease</keyword>
<dbReference type="Gene3D" id="3.90.1720.10">
    <property type="entry name" value="endopeptidase domain like (from Nostoc punctiforme)"/>
    <property type="match status" value="1"/>
</dbReference>
<dbReference type="InterPro" id="IPR000064">
    <property type="entry name" value="NLP_P60_dom"/>
</dbReference>
<dbReference type="InterPro" id="IPR051202">
    <property type="entry name" value="Peptidase_C40"/>
</dbReference>
<feature type="compositionally biased region" description="Basic and acidic residues" evidence="5">
    <location>
        <begin position="320"/>
        <end position="338"/>
    </location>
</feature>
<dbReference type="EMBL" id="LAYJ01000078">
    <property type="protein sequence ID" value="KKI51402.1"/>
    <property type="molecule type" value="Genomic_DNA"/>
</dbReference>
<evidence type="ECO:0000256" key="1">
    <source>
        <dbReference type="ARBA" id="ARBA00007074"/>
    </source>
</evidence>
<sequence length="494" mass="51957">MNHIISNVKKSFSKTVKTMKNKLASMKSGFSNMRTVTRKSTHRRGSVGIHPVRASRTGRASVVMQAAPRKTRRYATRRVNRKRFTVVVAIATVAIMVPVMVMAANGDTGVPAAQNEPEAVVEPVAEPVQKAAPSAAAATPAPELTDMTEAVTPAAEDATVAEATTEPEPTPEPTPQYVTLTAGMNDPSVPALQERLMELHYMSQDQPTDFFGPATLMAVQAFQRKNGLDVDGAAGPATQAAIFSDSAKEYTAALGAEGDDVSKIQDRLQQLGYSVSVTGYFGEDTEKAVKYFQRMNGLTDDGSVGNQTKEMLFSDNAEPAEEKKAEDKKKEEESKKENSSSGNKGNSSSGNKGNSSSSGGSSSSGSSGGGSAPSANPGDVEAFIDAAMAQVGKPYVLGGKGPDSFDCSGFVYYALKQSGNGIGYMTSGGWASSGYTSVSWDNLQRGDIVCVSGHVGIYLGGGQIVDASSGSGQIVVRNMGSWFQSRFICGKRVL</sequence>
<feature type="region of interest" description="Disordered" evidence="5">
    <location>
        <begin position="298"/>
        <end position="378"/>
    </location>
</feature>
<keyword evidence="2" id="KW-0645">Protease</keyword>
<dbReference type="InterPro" id="IPR038765">
    <property type="entry name" value="Papain-like_cys_pep_sf"/>
</dbReference>
<name>A0A0M2NLU6_9FIRM</name>
<dbReference type="SUPFAM" id="SSF54001">
    <property type="entry name" value="Cysteine proteinases"/>
    <property type="match status" value="1"/>
</dbReference>
<accession>A0A0M2NLU6</accession>
<dbReference type="PANTHER" id="PTHR47053">
    <property type="entry name" value="MUREIN DD-ENDOPEPTIDASE MEPH-RELATED"/>
    <property type="match status" value="1"/>
</dbReference>
<dbReference type="Pfam" id="PF01471">
    <property type="entry name" value="PG_binding_1"/>
    <property type="match status" value="2"/>
</dbReference>
<evidence type="ECO:0000256" key="3">
    <source>
        <dbReference type="ARBA" id="ARBA00022801"/>
    </source>
</evidence>
<dbReference type="PROSITE" id="PS51935">
    <property type="entry name" value="NLPC_P60"/>
    <property type="match status" value="1"/>
</dbReference>
<dbReference type="InterPro" id="IPR036365">
    <property type="entry name" value="PGBD-like_sf"/>
</dbReference>